<keyword evidence="2" id="KW-1185">Reference proteome</keyword>
<proteinExistence type="predicted"/>
<reference evidence="1 2" key="1">
    <citation type="submission" date="2016-03" db="EMBL/GenBank/DDBJ databases">
        <authorList>
            <person name="Heylen K."/>
            <person name="De Vos P."/>
            <person name="Vekeman B."/>
        </authorList>
    </citation>
    <scope>NUCLEOTIDE SEQUENCE [LARGE SCALE GENOMIC DNA]</scope>
    <source>
        <strain evidence="1 2">R-49807</strain>
    </source>
</reference>
<protein>
    <submittedName>
        <fullName evidence="1">Uncharacterized protein</fullName>
    </submittedName>
</protein>
<dbReference type="RefSeq" id="WP_064029350.1">
    <property type="nucleotide sequence ID" value="NZ_CP023669.1"/>
</dbReference>
<organism evidence="1 2">
    <name type="scientific">Methylomonas koyamae</name>
    <dbReference type="NCBI Taxonomy" id="702114"/>
    <lineage>
        <taxon>Bacteria</taxon>
        <taxon>Pseudomonadati</taxon>
        <taxon>Pseudomonadota</taxon>
        <taxon>Gammaproteobacteria</taxon>
        <taxon>Methylococcales</taxon>
        <taxon>Methylococcaceae</taxon>
        <taxon>Methylomonas</taxon>
    </lineage>
</organism>
<dbReference type="EMBL" id="LUUL01000117">
    <property type="protein sequence ID" value="OAI22777.1"/>
    <property type="molecule type" value="Genomic_DNA"/>
</dbReference>
<comment type="caution">
    <text evidence="1">The sequence shown here is derived from an EMBL/GenBank/DDBJ whole genome shotgun (WGS) entry which is preliminary data.</text>
</comment>
<gene>
    <name evidence="1" type="ORF">A1356_18760</name>
</gene>
<name>A0A291IGG6_9GAMM</name>
<evidence type="ECO:0000313" key="2">
    <source>
        <dbReference type="Proteomes" id="UP000077734"/>
    </source>
</evidence>
<sequence length="118" mass="12969">MKFCKPALLLSQLYHQEKPTVFQYVKWYSNYLSIYTISIPTKPKSAEKKESGNSYLIAVPPILATVPHLEAAPAVGLRGGGTVGTAKIAIFLFFYFGGIFRRSFPFLATVPGAGEVTH</sequence>
<dbReference type="Proteomes" id="UP000077734">
    <property type="component" value="Unassembled WGS sequence"/>
</dbReference>
<dbReference type="KEGG" id="mko:MKLM6_1208"/>
<evidence type="ECO:0000313" key="1">
    <source>
        <dbReference type="EMBL" id="OAI22777.1"/>
    </source>
</evidence>
<dbReference type="AlphaFoldDB" id="A0A291IGG6"/>
<accession>A0A291IGG6</accession>